<gene>
    <name evidence="2" type="ORF">SAMN05421780_104264</name>
</gene>
<name>A0A1I1I8H3_9BACT</name>
<organism evidence="2 3">
    <name type="scientific">Flexibacter flexilis DSM 6793</name>
    <dbReference type="NCBI Taxonomy" id="927664"/>
    <lineage>
        <taxon>Bacteria</taxon>
        <taxon>Pseudomonadati</taxon>
        <taxon>Bacteroidota</taxon>
        <taxon>Cytophagia</taxon>
        <taxon>Cytophagales</taxon>
        <taxon>Flexibacteraceae</taxon>
        <taxon>Flexibacter</taxon>
    </lineage>
</organism>
<evidence type="ECO:0000313" key="3">
    <source>
        <dbReference type="Proteomes" id="UP000199514"/>
    </source>
</evidence>
<evidence type="ECO:0000256" key="1">
    <source>
        <dbReference type="SAM" id="Phobius"/>
    </source>
</evidence>
<dbReference type="EMBL" id="FOLE01000004">
    <property type="protein sequence ID" value="SFC32567.1"/>
    <property type="molecule type" value="Genomic_DNA"/>
</dbReference>
<keyword evidence="3" id="KW-1185">Reference proteome</keyword>
<evidence type="ECO:0000313" key="2">
    <source>
        <dbReference type="EMBL" id="SFC32567.1"/>
    </source>
</evidence>
<protein>
    <submittedName>
        <fullName evidence="2">Uncharacterized protein</fullName>
    </submittedName>
</protein>
<dbReference type="RefSeq" id="WP_091511156.1">
    <property type="nucleotide sequence ID" value="NZ_FOLE01000004.1"/>
</dbReference>
<dbReference type="Proteomes" id="UP000199514">
    <property type="component" value="Unassembled WGS sequence"/>
</dbReference>
<keyword evidence="1" id="KW-0812">Transmembrane</keyword>
<dbReference type="OrthoDB" id="6699667at2"/>
<dbReference type="AlphaFoldDB" id="A0A1I1I8H3"/>
<keyword evidence="1" id="KW-1133">Transmembrane helix</keyword>
<reference evidence="2 3" key="1">
    <citation type="submission" date="2016-10" db="EMBL/GenBank/DDBJ databases">
        <authorList>
            <person name="de Groot N.N."/>
        </authorList>
    </citation>
    <scope>NUCLEOTIDE SEQUENCE [LARGE SCALE GENOMIC DNA]</scope>
    <source>
        <strain evidence="2 3">DSM 6793</strain>
    </source>
</reference>
<accession>A0A1I1I8H3</accession>
<sequence>MKKITYFTIGIGAIIIVIKIFKTMLNGFGNIGSTSGGYYSPVPYFITKEPTVVKNITVPKGTTLQYILSPFAEGQQDIMLKENNIDAINLPEGKTIDWGGIPVTKFNATGDFIDGSNTKGFSISIDFNQLKNKTTFTELCQSCNERLSVLIKNKNDWSFNIENISDIYSCGPYQRSYKNNKKQQQFLDKLNNELKKY</sequence>
<feature type="transmembrane region" description="Helical" evidence="1">
    <location>
        <begin position="6"/>
        <end position="25"/>
    </location>
</feature>
<proteinExistence type="predicted"/>
<keyword evidence="1" id="KW-0472">Membrane</keyword>